<dbReference type="PROSITE" id="PS00217">
    <property type="entry name" value="SUGAR_TRANSPORT_2"/>
    <property type="match status" value="1"/>
</dbReference>
<keyword evidence="3 7" id="KW-0813">Transport</keyword>
<reference evidence="10 11" key="1">
    <citation type="submission" date="2013-03" db="EMBL/GenBank/DDBJ databases">
        <title>The Genome Sequence of Phialophora europaea CBS 101466.</title>
        <authorList>
            <consortium name="The Broad Institute Genomics Platform"/>
            <person name="Cuomo C."/>
            <person name="de Hoog S."/>
            <person name="Gorbushina A."/>
            <person name="Walker B."/>
            <person name="Young S.K."/>
            <person name="Zeng Q."/>
            <person name="Gargeya S."/>
            <person name="Fitzgerald M."/>
            <person name="Haas B."/>
            <person name="Abouelleil A."/>
            <person name="Allen A.W."/>
            <person name="Alvarado L."/>
            <person name="Arachchi H.M."/>
            <person name="Berlin A.M."/>
            <person name="Chapman S.B."/>
            <person name="Gainer-Dewar J."/>
            <person name="Goldberg J."/>
            <person name="Griggs A."/>
            <person name="Gujja S."/>
            <person name="Hansen M."/>
            <person name="Howarth C."/>
            <person name="Imamovic A."/>
            <person name="Ireland A."/>
            <person name="Larimer J."/>
            <person name="McCowan C."/>
            <person name="Murphy C."/>
            <person name="Pearson M."/>
            <person name="Poon T.W."/>
            <person name="Priest M."/>
            <person name="Roberts A."/>
            <person name="Saif S."/>
            <person name="Shea T."/>
            <person name="Sisk P."/>
            <person name="Sykes S."/>
            <person name="Wortman J."/>
            <person name="Nusbaum C."/>
            <person name="Birren B."/>
        </authorList>
    </citation>
    <scope>NUCLEOTIDE SEQUENCE [LARGE SCALE GENOMIC DNA]</scope>
    <source>
        <strain evidence="10 11">CBS 101466</strain>
    </source>
</reference>
<dbReference type="Pfam" id="PF00083">
    <property type="entry name" value="Sugar_tr"/>
    <property type="match status" value="1"/>
</dbReference>
<evidence type="ECO:0000256" key="8">
    <source>
        <dbReference type="SAM" id="Phobius"/>
    </source>
</evidence>
<feature type="transmembrane region" description="Helical" evidence="8">
    <location>
        <begin position="435"/>
        <end position="453"/>
    </location>
</feature>
<keyword evidence="6 8" id="KW-0472">Membrane</keyword>
<feature type="domain" description="Major facilitator superfamily (MFS) profile" evidence="9">
    <location>
        <begin position="53"/>
        <end position="492"/>
    </location>
</feature>
<keyword evidence="4 8" id="KW-0812">Transmembrane</keyword>
<feature type="transmembrane region" description="Helical" evidence="8">
    <location>
        <begin position="101"/>
        <end position="121"/>
    </location>
</feature>
<dbReference type="GO" id="GO:0016020">
    <property type="term" value="C:membrane"/>
    <property type="evidence" value="ECO:0007669"/>
    <property type="project" value="UniProtKB-SubCell"/>
</dbReference>
<proteinExistence type="inferred from homology"/>
<evidence type="ECO:0000256" key="1">
    <source>
        <dbReference type="ARBA" id="ARBA00004141"/>
    </source>
</evidence>
<name>W2S943_CYPE1</name>
<dbReference type="eggNOG" id="KOG0254">
    <property type="taxonomic scope" value="Eukaryota"/>
</dbReference>
<dbReference type="InterPro" id="IPR003663">
    <property type="entry name" value="Sugar/inositol_transpt"/>
</dbReference>
<feature type="transmembrane region" description="Helical" evidence="8">
    <location>
        <begin position="216"/>
        <end position="239"/>
    </location>
</feature>
<dbReference type="InterPro" id="IPR005829">
    <property type="entry name" value="Sugar_transporter_CS"/>
</dbReference>
<dbReference type="RefSeq" id="XP_008713111.1">
    <property type="nucleotide sequence ID" value="XM_008714889.1"/>
</dbReference>
<dbReference type="InterPro" id="IPR050360">
    <property type="entry name" value="MFS_Sugar_Transporters"/>
</dbReference>
<dbReference type="EMBL" id="KB822714">
    <property type="protein sequence ID" value="ETN44548.1"/>
    <property type="molecule type" value="Genomic_DNA"/>
</dbReference>
<dbReference type="InterPro" id="IPR036259">
    <property type="entry name" value="MFS_trans_sf"/>
</dbReference>
<evidence type="ECO:0000256" key="3">
    <source>
        <dbReference type="ARBA" id="ARBA00022448"/>
    </source>
</evidence>
<gene>
    <name evidence="10" type="ORF">HMPREF1541_10218</name>
</gene>
<dbReference type="Gene3D" id="1.20.1250.20">
    <property type="entry name" value="MFS general substrate transporter like domains"/>
    <property type="match status" value="1"/>
</dbReference>
<evidence type="ECO:0000256" key="7">
    <source>
        <dbReference type="RuleBase" id="RU003346"/>
    </source>
</evidence>
<organism evidence="10 11">
    <name type="scientific">Cyphellophora europaea (strain CBS 101466)</name>
    <name type="common">Phialophora europaea</name>
    <dbReference type="NCBI Taxonomy" id="1220924"/>
    <lineage>
        <taxon>Eukaryota</taxon>
        <taxon>Fungi</taxon>
        <taxon>Dikarya</taxon>
        <taxon>Ascomycota</taxon>
        <taxon>Pezizomycotina</taxon>
        <taxon>Eurotiomycetes</taxon>
        <taxon>Chaetothyriomycetidae</taxon>
        <taxon>Chaetothyriales</taxon>
        <taxon>Cyphellophoraceae</taxon>
        <taxon>Cyphellophora</taxon>
    </lineage>
</organism>
<comment type="subcellular location">
    <subcellularLocation>
        <location evidence="1">Membrane</location>
        <topology evidence="1">Multi-pass membrane protein</topology>
    </subcellularLocation>
</comment>
<dbReference type="FunFam" id="1.20.1250.20:FF:000078">
    <property type="entry name" value="MFS maltose transporter, putative"/>
    <property type="match status" value="1"/>
</dbReference>
<sequence length="533" mass="59343">MASVDQEKAPARDSTTQHEEIVKDEHLGHLVTHEDHETSKWQAIKQNPTCFLWCLYAVWTILLVTFENQAAGNVLGIPRFRQDFGYLHEGDYVIPGNWQSAFSGAPLATNVVGCFASAAIADKIGRRFTIMLALVLSFVSITLEVVATTNQMFFGGKFLNGFAIGTFQTVSTAYLGEIVPTPLRGIMTCLNAMAYTIGPFTVALIVNSTGQMESRWAYRAVFVSQYAFAAVAAAGSIWMPESPWWLVSQDRHEQAVKSLQRLGHKNGEEHKRLANIRVTLQEIRRETDGVTYMECFRKSNLRRTIVSLSPLTIQQLTGIVFAASYSTYYAQLAGYSVGMSFKLQITQQVLSIVGNMMSWDLIDRFGRRPLTIYGLVGLTTILWVMGGLAVGGSPAMLRGTVAMILVYCWLYNVTIGATSWTVVTETATARLRPKTVAIGNVSNSLVSIVWQFTMPYMFNPDQGNLGGKVGFIFGGLSFVCIGYLWWYMPETKGRTYEELDEMFMKKVPARKFGTYKTEVEEKGVQAQQSEAQT</sequence>
<keyword evidence="11" id="KW-1185">Reference proteome</keyword>
<feature type="transmembrane region" description="Helical" evidence="8">
    <location>
        <begin position="50"/>
        <end position="66"/>
    </location>
</feature>
<keyword evidence="5 8" id="KW-1133">Transmembrane helix</keyword>
<dbReference type="PANTHER" id="PTHR48022:SF22">
    <property type="entry name" value="MAJOR FACILITATOR SUPERFAMILY (MFS) PROFILE DOMAIN-CONTAINING PROTEIN"/>
    <property type="match status" value="1"/>
</dbReference>
<feature type="transmembrane region" description="Helical" evidence="8">
    <location>
        <begin position="402"/>
        <end position="423"/>
    </location>
</feature>
<accession>W2S943</accession>
<evidence type="ECO:0000256" key="5">
    <source>
        <dbReference type="ARBA" id="ARBA00022989"/>
    </source>
</evidence>
<dbReference type="HOGENOM" id="CLU_001265_11_0_1"/>
<feature type="transmembrane region" description="Helical" evidence="8">
    <location>
        <begin position="188"/>
        <end position="210"/>
    </location>
</feature>
<dbReference type="InterPro" id="IPR005828">
    <property type="entry name" value="MFS_sugar_transport-like"/>
</dbReference>
<comment type="similarity">
    <text evidence="2 7">Belongs to the major facilitator superfamily. Sugar transporter (TC 2.A.1.1) family.</text>
</comment>
<dbReference type="GO" id="GO:0005351">
    <property type="term" value="F:carbohydrate:proton symporter activity"/>
    <property type="evidence" value="ECO:0007669"/>
    <property type="project" value="TreeGrafter"/>
</dbReference>
<feature type="transmembrane region" description="Helical" evidence="8">
    <location>
        <begin position="370"/>
        <end position="390"/>
    </location>
</feature>
<evidence type="ECO:0000313" key="10">
    <source>
        <dbReference type="EMBL" id="ETN44548.1"/>
    </source>
</evidence>
<dbReference type="GeneID" id="19977557"/>
<dbReference type="InParanoid" id="W2S943"/>
<protein>
    <recommendedName>
        <fullName evidence="9">Major facilitator superfamily (MFS) profile domain-containing protein</fullName>
    </recommendedName>
</protein>
<dbReference type="SUPFAM" id="SSF103473">
    <property type="entry name" value="MFS general substrate transporter"/>
    <property type="match status" value="1"/>
</dbReference>
<dbReference type="PROSITE" id="PS50850">
    <property type="entry name" value="MFS"/>
    <property type="match status" value="1"/>
</dbReference>
<evidence type="ECO:0000256" key="6">
    <source>
        <dbReference type="ARBA" id="ARBA00023136"/>
    </source>
</evidence>
<dbReference type="PANTHER" id="PTHR48022">
    <property type="entry name" value="PLASTIDIC GLUCOSE TRANSPORTER 4"/>
    <property type="match status" value="1"/>
</dbReference>
<evidence type="ECO:0000256" key="4">
    <source>
        <dbReference type="ARBA" id="ARBA00022692"/>
    </source>
</evidence>
<feature type="transmembrane region" description="Helical" evidence="8">
    <location>
        <begin position="128"/>
        <end position="146"/>
    </location>
</feature>
<evidence type="ECO:0000259" key="9">
    <source>
        <dbReference type="PROSITE" id="PS50850"/>
    </source>
</evidence>
<dbReference type="PROSITE" id="PS00216">
    <property type="entry name" value="SUGAR_TRANSPORT_1"/>
    <property type="match status" value="1"/>
</dbReference>
<dbReference type="AlphaFoldDB" id="W2S943"/>
<evidence type="ECO:0000313" key="11">
    <source>
        <dbReference type="Proteomes" id="UP000030752"/>
    </source>
</evidence>
<dbReference type="Proteomes" id="UP000030752">
    <property type="component" value="Unassembled WGS sequence"/>
</dbReference>
<dbReference type="NCBIfam" id="TIGR00879">
    <property type="entry name" value="SP"/>
    <property type="match status" value="1"/>
</dbReference>
<dbReference type="InterPro" id="IPR020846">
    <property type="entry name" value="MFS_dom"/>
</dbReference>
<feature type="transmembrane region" description="Helical" evidence="8">
    <location>
        <begin position="465"/>
        <end position="486"/>
    </location>
</feature>
<dbReference type="OrthoDB" id="6612291at2759"/>
<dbReference type="VEuPathDB" id="FungiDB:HMPREF1541_10218"/>
<evidence type="ECO:0000256" key="2">
    <source>
        <dbReference type="ARBA" id="ARBA00010992"/>
    </source>
</evidence>